<proteinExistence type="predicted"/>
<evidence type="ECO:0000256" key="2">
    <source>
        <dbReference type="ARBA" id="ARBA00022475"/>
    </source>
</evidence>
<dbReference type="PANTHER" id="PTHR43646:SF2">
    <property type="entry name" value="GLYCOSYLTRANSFERASE 2-LIKE DOMAIN-CONTAINING PROTEIN"/>
    <property type="match status" value="1"/>
</dbReference>
<dbReference type="KEGG" id="cph:Cpha266_0827"/>
<sequence>MATIGLSIIIPTFNEETGIALTLETLLKVTGKYGKNVEIIVSDSGNDGTSAIVSGYPVTLCRSEKGRAKQMNAGAALARHGILYFLHADTMPPENFVDEITTAVESGKKAGCFQMLFDDPHPIMELFGWFTQFPLMVCRGGDQSLFITKELFRSIGGFNKTMLVMEDIDIISRIETKTPFHILPGHVITSARKYHKNGILRLQIIFGTIHLLYALGADQESLIRYYRENIES</sequence>
<dbReference type="eggNOG" id="COG1215">
    <property type="taxonomic scope" value="Bacteria"/>
</dbReference>
<reference evidence="7 8" key="1">
    <citation type="submission" date="2006-12" db="EMBL/GenBank/DDBJ databases">
        <title>Complete sequence of Chlorobium phaeobacteroides DSM 266.</title>
        <authorList>
            <consortium name="US DOE Joint Genome Institute"/>
            <person name="Copeland A."/>
            <person name="Lucas S."/>
            <person name="Lapidus A."/>
            <person name="Barry K."/>
            <person name="Detter J.C."/>
            <person name="Glavina del Rio T."/>
            <person name="Hammon N."/>
            <person name="Israni S."/>
            <person name="Pitluck S."/>
            <person name="Goltsman E."/>
            <person name="Schmutz J."/>
            <person name="Larimer F."/>
            <person name="Land M."/>
            <person name="Hauser L."/>
            <person name="Mikhailova N."/>
            <person name="Li T."/>
            <person name="Overmann J."/>
            <person name="Bryant D.A."/>
            <person name="Richardson P."/>
        </authorList>
    </citation>
    <scope>NUCLEOTIDE SEQUENCE [LARGE SCALE GENOMIC DNA]</scope>
    <source>
        <strain evidence="7 8">DSM 266</strain>
    </source>
</reference>
<keyword evidence="8" id="KW-1185">Reference proteome</keyword>
<dbReference type="CDD" id="cd02522">
    <property type="entry name" value="GT_2_like_a"/>
    <property type="match status" value="1"/>
</dbReference>
<dbReference type="GO" id="GO:0016757">
    <property type="term" value="F:glycosyltransferase activity"/>
    <property type="evidence" value="ECO:0007669"/>
    <property type="project" value="UniProtKB-KW"/>
</dbReference>
<dbReference type="AlphaFoldDB" id="A1BEQ1"/>
<dbReference type="HOGENOM" id="CLU_025996_17_3_10"/>
<keyword evidence="5" id="KW-0472">Membrane</keyword>
<gene>
    <name evidence="7" type="ordered locus">Cpha266_0827</name>
</gene>
<comment type="subcellular location">
    <subcellularLocation>
        <location evidence="1">Cell membrane</location>
    </subcellularLocation>
</comment>
<keyword evidence="3" id="KW-0328">Glycosyltransferase</keyword>
<evidence type="ECO:0000313" key="7">
    <source>
        <dbReference type="EMBL" id="ABL64878.1"/>
    </source>
</evidence>
<dbReference type="STRING" id="290317.Cpha266_0827"/>
<dbReference type="NCBIfam" id="TIGR04283">
    <property type="entry name" value="glyco_like_mftF"/>
    <property type="match status" value="1"/>
</dbReference>
<dbReference type="Proteomes" id="UP000008701">
    <property type="component" value="Chromosome"/>
</dbReference>
<evidence type="ECO:0000313" key="8">
    <source>
        <dbReference type="Proteomes" id="UP000008701"/>
    </source>
</evidence>
<name>A1BEQ1_CHLPD</name>
<dbReference type="PANTHER" id="PTHR43646">
    <property type="entry name" value="GLYCOSYLTRANSFERASE"/>
    <property type="match status" value="1"/>
</dbReference>
<dbReference type="EMBL" id="CP000492">
    <property type="protein sequence ID" value="ABL64878.1"/>
    <property type="molecule type" value="Genomic_DNA"/>
</dbReference>
<dbReference type="OrthoDB" id="9810303at2"/>
<dbReference type="SUPFAM" id="SSF53448">
    <property type="entry name" value="Nucleotide-diphospho-sugar transferases"/>
    <property type="match status" value="1"/>
</dbReference>
<keyword evidence="2" id="KW-1003">Cell membrane</keyword>
<feature type="domain" description="Glycosyltransferase 2-like" evidence="6">
    <location>
        <begin position="7"/>
        <end position="109"/>
    </location>
</feature>
<evidence type="ECO:0000256" key="5">
    <source>
        <dbReference type="ARBA" id="ARBA00023136"/>
    </source>
</evidence>
<dbReference type="CAZy" id="GT2">
    <property type="family name" value="Glycosyltransferase Family 2"/>
</dbReference>
<dbReference type="Pfam" id="PF00535">
    <property type="entry name" value="Glycos_transf_2"/>
    <property type="match status" value="1"/>
</dbReference>
<dbReference type="InterPro" id="IPR029044">
    <property type="entry name" value="Nucleotide-diphossugar_trans"/>
</dbReference>
<evidence type="ECO:0000256" key="3">
    <source>
        <dbReference type="ARBA" id="ARBA00022676"/>
    </source>
</evidence>
<evidence type="ECO:0000256" key="1">
    <source>
        <dbReference type="ARBA" id="ARBA00004236"/>
    </source>
</evidence>
<organism evidence="7 8">
    <name type="scientific">Chlorobium phaeobacteroides (strain DSM 266 / SMG 266 / 2430)</name>
    <dbReference type="NCBI Taxonomy" id="290317"/>
    <lineage>
        <taxon>Bacteria</taxon>
        <taxon>Pseudomonadati</taxon>
        <taxon>Chlorobiota</taxon>
        <taxon>Chlorobiia</taxon>
        <taxon>Chlorobiales</taxon>
        <taxon>Chlorobiaceae</taxon>
        <taxon>Chlorobium/Pelodictyon group</taxon>
        <taxon>Chlorobium</taxon>
    </lineage>
</organism>
<evidence type="ECO:0000259" key="6">
    <source>
        <dbReference type="Pfam" id="PF00535"/>
    </source>
</evidence>
<evidence type="ECO:0000256" key="4">
    <source>
        <dbReference type="ARBA" id="ARBA00022679"/>
    </source>
</evidence>
<dbReference type="Gene3D" id="3.90.550.10">
    <property type="entry name" value="Spore Coat Polysaccharide Biosynthesis Protein SpsA, Chain A"/>
    <property type="match status" value="1"/>
</dbReference>
<dbReference type="InterPro" id="IPR001173">
    <property type="entry name" value="Glyco_trans_2-like"/>
</dbReference>
<dbReference type="InterPro" id="IPR026461">
    <property type="entry name" value="Trfase_2_rSAM/seldom_assoc"/>
</dbReference>
<dbReference type="GO" id="GO:0005886">
    <property type="term" value="C:plasma membrane"/>
    <property type="evidence" value="ECO:0007669"/>
    <property type="project" value="UniProtKB-SubCell"/>
</dbReference>
<accession>A1BEQ1</accession>
<keyword evidence="4 7" id="KW-0808">Transferase</keyword>
<dbReference type="RefSeq" id="WP_011744706.1">
    <property type="nucleotide sequence ID" value="NC_008639.1"/>
</dbReference>
<protein>
    <submittedName>
        <fullName evidence="7">Glycosyl transferase, family 2</fullName>
    </submittedName>
</protein>